<keyword evidence="2" id="KW-1185">Reference proteome</keyword>
<accession>A0AA96VAV0</accession>
<gene>
    <name evidence="1" type="ORF">MmiHf6_08910</name>
</gene>
<proteinExistence type="predicted"/>
<dbReference type="RefSeq" id="WP_316558614.1">
    <property type="nucleotide sequence ID" value="NZ_CP131059.1"/>
</dbReference>
<protein>
    <submittedName>
        <fullName evidence="1">Uncharacterized protein</fullName>
    </submittedName>
</protein>
<dbReference type="Proteomes" id="UP001302978">
    <property type="component" value="Chromosome"/>
</dbReference>
<name>A0AA96VAV0_9EURY</name>
<dbReference type="EMBL" id="CP131059">
    <property type="protein sequence ID" value="WNY23582.1"/>
    <property type="molecule type" value="Genomic_DNA"/>
</dbReference>
<dbReference type="GeneID" id="85195423"/>
<evidence type="ECO:0000313" key="2">
    <source>
        <dbReference type="Proteomes" id="UP001302978"/>
    </source>
</evidence>
<organism evidence="1 2">
    <name type="scientific">Methanimicrococcus hongohii</name>
    <dbReference type="NCBI Taxonomy" id="3028295"/>
    <lineage>
        <taxon>Archaea</taxon>
        <taxon>Methanobacteriati</taxon>
        <taxon>Methanobacteriota</taxon>
        <taxon>Stenosarchaea group</taxon>
        <taxon>Methanomicrobia</taxon>
        <taxon>Methanosarcinales</taxon>
        <taxon>Methanosarcinaceae</taxon>
        <taxon>Methanimicrococcus</taxon>
    </lineage>
</organism>
<sequence>MNLTEQKLTELIEYQKQLVDIGNYNYYQSAIDDFFYPAELLNVKLKSDLQMLKMELIEDFKTVPPFANAPITKYSDRLAEITDYYIGEGKFLGRPYPHIGKKQIKNSTEIITTLESSKNCLTDMIYETHNIDGILNQIDKIDRLITENILYSKSIIKTISKRMTAINGRLNRDLTKI</sequence>
<dbReference type="KEGG" id="mehf:MmiHf6_08910"/>
<dbReference type="AlphaFoldDB" id="A0AA96VAV0"/>
<reference evidence="1 2" key="1">
    <citation type="submission" date="2023-07" db="EMBL/GenBank/DDBJ databases">
        <title>Closed genoem sequence of Methanomicrococcus sp. Hf6.</title>
        <authorList>
            <person name="Poehlein A."/>
            <person name="Protasov E."/>
            <person name="Platt K."/>
            <person name="Reeh H."/>
            <person name="Daniel R."/>
            <person name="Brune A."/>
        </authorList>
    </citation>
    <scope>NUCLEOTIDE SEQUENCE [LARGE SCALE GENOMIC DNA]</scope>
    <source>
        <strain evidence="1 2">Hf6</strain>
    </source>
</reference>
<evidence type="ECO:0000313" key="1">
    <source>
        <dbReference type="EMBL" id="WNY23582.1"/>
    </source>
</evidence>